<feature type="domain" description="Reverse transcriptase/retrotransposon-derived protein RNase H-like" evidence="1">
    <location>
        <begin position="101"/>
        <end position="163"/>
    </location>
</feature>
<dbReference type="InterPro" id="IPR041577">
    <property type="entry name" value="RT_RNaseH_2"/>
</dbReference>
<dbReference type="InterPro" id="IPR043128">
    <property type="entry name" value="Rev_trsase/Diguanyl_cyclase"/>
</dbReference>
<dbReference type="InterPro" id="IPR051320">
    <property type="entry name" value="Viral_Replic_Matur_Polypro"/>
</dbReference>
<keyword evidence="2" id="KW-0548">Nucleotidyltransferase</keyword>
<dbReference type="STRING" id="4795.A0A225X235"/>
<evidence type="ECO:0000313" key="3">
    <source>
        <dbReference type="Proteomes" id="UP000198211"/>
    </source>
</evidence>
<dbReference type="Pfam" id="PF17919">
    <property type="entry name" value="RT_RNaseH_2"/>
    <property type="match status" value="1"/>
</dbReference>
<proteinExistence type="predicted"/>
<keyword evidence="2" id="KW-0808">Transferase</keyword>
<dbReference type="PANTHER" id="PTHR33064:SF37">
    <property type="entry name" value="RIBONUCLEASE H"/>
    <property type="match status" value="1"/>
</dbReference>
<dbReference type="Proteomes" id="UP000198211">
    <property type="component" value="Unassembled WGS sequence"/>
</dbReference>
<dbReference type="EMBL" id="NBNE01000075">
    <property type="protein sequence ID" value="OWZ23260.1"/>
    <property type="molecule type" value="Genomic_DNA"/>
</dbReference>
<dbReference type="OrthoDB" id="125108at2759"/>
<gene>
    <name evidence="2" type="ORF">PHMEG_0001880</name>
</gene>
<dbReference type="SUPFAM" id="SSF56672">
    <property type="entry name" value="DNA/RNA polymerases"/>
    <property type="match status" value="1"/>
</dbReference>
<comment type="caution">
    <text evidence="2">The sequence shown here is derived from an EMBL/GenBank/DDBJ whole genome shotgun (WGS) entry which is preliminary data.</text>
</comment>
<evidence type="ECO:0000259" key="1">
    <source>
        <dbReference type="Pfam" id="PF17919"/>
    </source>
</evidence>
<dbReference type="Gene3D" id="3.30.70.270">
    <property type="match status" value="1"/>
</dbReference>
<reference evidence="3" key="1">
    <citation type="submission" date="2017-03" db="EMBL/GenBank/DDBJ databases">
        <title>Phytopthora megakarya and P. palmivora, two closely related causual agents of cacao black pod achieved similar genome size and gene model numbers by different mechanisms.</title>
        <authorList>
            <person name="Ali S."/>
            <person name="Shao J."/>
            <person name="Larry D.J."/>
            <person name="Kronmiller B."/>
            <person name="Shen D."/>
            <person name="Strem M.D."/>
            <person name="Melnick R.L."/>
            <person name="Guiltinan M.J."/>
            <person name="Tyler B.M."/>
            <person name="Meinhardt L.W."/>
            <person name="Bailey B.A."/>
        </authorList>
    </citation>
    <scope>NUCLEOTIDE SEQUENCE [LARGE SCALE GENOMIC DNA]</scope>
    <source>
        <strain evidence="3">zdho120</strain>
    </source>
</reference>
<evidence type="ECO:0000313" key="2">
    <source>
        <dbReference type="EMBL" id="OWZ23260.1"/>
    </source>
</evidence>
<dbReference type="InterPro" id="IPR043502">
    <property type="entry name" value="DNA/RNA_pol_sf"/>
</dbReference>
<organism evidence="2 3">
    <name type="scientific">Phytophthora megakarya</name>
    <dbReference type="NCBI Taxonomy" id="4795"/>
    <lineage>
        <taxon>Eukaryota</taxon>
        <taxon>Sar</taxon>
        <taxon>Stramenopiles</taxon>
        <taxon>Oomycota</taxon>
        <taxon>Peronosporomycetes</taxon>
        <taxon>Peronosporales</taxon>
        <taxon>Peronosporaceae</taxon>
        <taxon>Phytophthora</taxon>
    </lineage>
</organism>
<keyword evidence="2" id="KW-0695">RNA-directed DNA polymerase</keyword>
<name>A0A225X235_9STRA</name>
<dbReference type="GO" id="GO:0003964">
    <property type="term" value="F:RNA-directed DNA polymerase activity"/>
    <property type="evidence" value="ECO:0007669"/>
    <property type="project" value="UniProtKB-KW"/>
</dbReference>
<keyword evidence="3" id="KW-1185">Reference proteome</keyword>
<dbReference type="AlphaFoldDB" id="A0A225X235"/>
<protein>
    <submittedName>
        <fullName evidence="2">Reverse transcriptase</fullName>
    </submittedName>
</protein>
<dbReference type="PANTHER" id="PTHR33064">
    <property type="entry name" value="POL PROTEIN"/>
    <property type="match status" value="1"/>
</dbReference>
<accession>A0A225X235</accession>
<sequence length="164" mass="18705">MAFIDQRGKSEWGIPRVDYLSHEVSKKGPGAKPKNLETLATLKFPRTQKGLQSFLGSLNYYHRFIPDFAIYATALYSLTARDFEGRISNPETRDLDKWTHAERAFDTLRSKIAITPVLRHFDPDKQLVVIVYASDWAVSAVLAQAHDGVYLPVKFTSRTFISRE</sequence>